<proteinExistence type="predicted"/>
<protein>
    <recommendedName>
        <fullName evidence="3">Cell division protein FtsL</fullName>
    </recommendedName>
</protein>
<comment type="caution">
    <text evidence="1">The sequence shown here is derived from an EMBL/GenBank/DDBJ whole genome shotgun (WGS) entry which is preliminary data.</text>
</comment>
<evidence type="ECO:0000313" key="1">
    <source>
        <dbReference type="EMBL" id="HIZ01716.1"/>
    </source>
</evidence>
<reference evidence="1" key="1">
    <citation type="journal article" date="2021" name="PeerJ">
        <title>Extensive microbial diversity within the chicken gut microbiome revealed by metagenomics and culture.</title>
        <authorList>
            <person name="Gilroy R."/>
            <person name="Ravi A."/>
            <person name="Getino M."/>
            <person name="Pursley I."/>
            <person name="Horton D.L."/>
            <person name="Alikhan N.F."/>
            <person name="Baker D."/>
            <person name="Gharbi K."/>
            <person name="Hall N."/>
            <person name="Watson M."/>
            <person name="Adriaenssens E.M."/>
            <person name="Foster-Nyarko E."/>
            <person name="Jarju S."/>
            <person name="Secka A."/>
            <person name="Antonio M."/>
            <person name="Oren A."/>
            <person name="Chaudhuri R.R."/>
            <person name="La Ragione R."/>
            <person name="Hildebrand F."/>
            <person name="Pallen M.J."/>
        </authorList>
    </citation>
    <scope>NUCLEOTIDE SEQUENCE</scope>
    <source>
        <strain evidence="1">ChiHjej12B11-24981</strain>
    </source>
</reference>
<sequence length="115" mass="13728">MKKEDTNNKRRPKRTSWKSFIGGDILATDFVRRQAKLLGLIMLLVLFYIHNRYECQQQMIRLEDLKEQLTDIKYDALTRSSELMERSRQSRIEEYIATQESDLQTATTPPYLIRK</sequence>
<dbReference type="AlphaFoldDB" id="A0A9D2CWS9"/>
<evidence type="ECO:0008006" key="3">
    <source>
        <dbReference type="Google" id="ProtNLM"/>
    </source>
</evidence>
<gene>
    <name evidence="1" type="ORF">H9819_05595</name>
</gene>
<accession>A0A9D2CWS9</accession>
<dbReference type="Pfam" id="PF19579">
    <property type="entry name" value="FtsL_2"/>
    <property type="match status" value="1"/>
</dbReference>
<dbReference type="Proteomes" id="UP000824023">
    <property type="component" value="Unassembled WGS sequence"/>
</dbReference>
<dbReference type="InterPro" id="IPR045755">
    <property type="entry name" value="FtsL-like"/>
</dbReference>
<dbReference type="EMBL" id="DXCK01000078">
    <property type="protein sequence ID" value="HIZ01716.1"/>
    <property type="molecule type" value="Genomic_DNA"/>
</dbReference>
<name>A0A9D2CWS9_9BACE</name>
<organism evidence="1 2">
    <name type="scientific">Candidatus Bacteroides merdipullorum</name>
    <dbReference type="NCBI Taxonomy" id="2838474"/>
    <lineage>
        <taxon>Bacteria</taxon>
        <taxon>Pseudomonadati</taxon>
        <taxon>Bacteroidota</taxon>
        <taxon>Bacteroidia</taxon>
        <taxon>Bacteroidales</taxon>
        <taxon>Bacteroidaceae</taxon>
        <taxon>Bacteroides</taxon>
    </lineage>
</organism>
<reference evidence="1" key="2">
    <citation type="submission" date="2021-04" db="EMBL/GenBank/DDBJ databases">
        <authorList>
            <person name="Gilroy R."/>
        </authorList>
    </citation>
    <scope>NUCLEOTIDE SEQUENCE</scope>
    <source>
        <strain evidence="1">ChiHjej12B11-24981</strain>
    </source>
</reference>
<evidence type="ECO:0000313" key="2">
    <source>
        <dbReference type="Proteomes" id="UP000824023"/>
    </source>
</evidence>